<dbReference type="AlphaFoldDB" id="A0A1P8JSH2"/>
<dbReference type="RefSeq" id="WP_076197395.1">
    <property type="nucleotide sequence ID" value="NZ_CP019236.1"/>
</dbReference>
<proteinExistence type="predicted"/>
<evidence type="ECO:0000313" key="2">
    <source>
        <dbReference type="Proteomes" id="UP000186609"/>
    </source>
</evidence>
<dbReference type="KEGG" id="rhy:RD110_05395"/>
<dbReference type="OrthoDB" id="8908849at2"/>
<organism evidence="1 2">
    <name type="scientific">Rhodoferax koreensis</name>
    <dbReference type="NCBI Taxonomy" id="1842727"/>
    <lineage>
        <taxon>Bacteria</taxon>
        <taxon>Pseudomonadati</taxon>
        <taxon>Pseudomonadota</taxon>
        <taxon>Betaproteobacteria</taxon>
        <taxon>Burkholderiales</taxon>
        <taxon>Comamonadaceae</taxon>
        <taxon>Rhodoferax</taxon>
    </lineage>
</organism>
<sequence length="178" mass="19785">MLGFILLILLLLAAGLAWRHRGDADAYRRHFLQAQPAASPRFDELSSAMDEAALQRHLAGVPLRCISETRERQTLGDRVCWADIARVDAVPAMQFAAYFNRGRLAYVAIDLPWWAHHAALRQAMAQLGAPEAIDAKTAAQPAVQWRTKGGRLRLNRDPGFDPLATSALQWRADAIPPR</sequence>
<dbReference type="Proteomes" id="UP000186609">
    <property type="component" value="Chromosome"/>
</dbReference>
<evidence type="ECO:0000313" key="1">
    <source>
        <dbReference type="EMBL" id="APW36696.1"/>
    </source>
</evidence>
<gene>
    <name evidence="1" type="ORF">RD110_05395</name>
</gene>
<dbReference type="EMBL" id="CP019236">
    <property type="protein sequence ID" value="APW36696.1"/>
    <property type="molecule type" value="Genomic_DNA"/>
</dbReference>
<dbReference type="STRING" id="1842727.RD110_05395"/>
<protein>
    <submittedName>
        <fullName evidence="1">Uncharacterized protein</fullName>
    </submittedName>
</protein>
<name>A0A1P8JSH2_9BURK</name>
<keyword evidence="2" id="KW-1185">Reference proteome</keyword>
<accession>A0A1P8JSH2</accession>
<reference evidence="1 2" key="1">
    <citation type="submission" date="2017-01" db="EMBL/GenBank/DDBJ databases">
        <authorList>
            <person name="Mah S.A."/>
            <person name="Swanson W.J."/>
            <person name="Moy G.W."/>
            <person name="Vacquier V.D."/>
        </authorList>
    </citation>
    <scope>NUCLEOTIDE SEQUENCE [LARGE SCALE GENOMIC DNA]</scope>
    <source>
        <strain evidence="1 2">DCY110</strain>
    </source>
</reference>